<comment type="similarity">
    <text evidence="3">Belongs to the peptidase M1 family.</text>
</comment>
<dbReference type="PATRIC" id="fig|931089.4.peg.397"/>
<evidence type="ECO:0000256" key="1">
    <source>
        <dbReference type="ARBA" id="ARBA00000098"/>
    </source>
</evidence>
<dbReference type="GO" id="GO:0016285">
    <property type="term" value="F:alanyl aminopeptidase activity"/>
    <property type="evidence" value="ECO:0007669"/>
    <property type="project" value="UniProtKB-EC"/>
</dbReference>
<dbReference type="GO" id="GO:0005615">
    <property type="term" value="C:extracellular space"/>
    <property type="evidence" value="ECO:0007669"/>
    <property type="project" value="TreeGrafter"/>
</dbReference>
<accession>A0A0M3Q921</accession>
<dbReference type="Gene3D" id="1.10.390.10">
    <property type="entry name" value="Neutral Protease Domain 2"/>
    <property type="match status" value="1"/>
</dbReference>
<evidence type="ECO:0000259" key="15">
    <source>
        <dbReference type="Pfam" id="PF17900"/>
    </source>
</evidence>
<evidence type="ECO:0000256" key="7">
    <source>
        <dbReference type="ARBA" id="ARBA00022670"/>
    </source>
</evidence>
<keyword evidence="9" id="KW-0378">Hydrolase</keyword>
<dbReference type="GO" id="GO:0016020">
    <property type="term" value="C:membrane"/>
    <property type="evidence" value="ECO:0007669"/>
    <property type="project" value="TreeGrafter"/>
</dbReference>
<dbReference type="InterPro" id="IPR001930">
    <property type="entry name" value="Peptidase_M1"/>
</dbReference>
<dbReference type="InterPro" id="IPR050344">
    <property type="entry name" value="Peptidase_M1_aminopeptidases"/>
</dbReference>
<keyword evidence="6" id="KW-0031">Aminopeptidase</keyword>
<evidence type="ECO:0000313" key="16">
    <source>
        <dbReference type="EMBL" id="ALC04853.1"/>
    </source>
</evidence>
<protein>
    <recommendedName>
        <fullName evidence="5">Aminopeptidase N</fullName>
        <ecNumber evidence="4">3.4.11.2</ecNumber>
    </recommendedName>
    <alternativeName>
        <fullName evidence="12">Alanine aminopeptidase</fullName>
    </alternativeName>
    <alternativeName>
        <fullName evidence="13">Lysyl aminopeptidase</fullName>
    </alternativeName>
</protein>
<dbReference type="AlphaFoldDB" id="A0A0M3Q921"/>
<keyword evidence="10" id="KW-0862">Zinc</keyword>
<reference evidence="16 17" key="1">
    <citation type="submission" date="2014-08" db="EMBL/GenBank/DDBJ databases">
        <title>Complete genome sequence of Corynebacterium deserti GIMN1.010 (=DSM 45689), isolated from desert sand in western China.</title>
        <authorList>
            <person name="Ruckert C."/>
            <person name="Albersmeier A."/>
            <person name="Kalinowski J."/>
        </authorList>
    </citation>
    <scope>NUCLEOTIDE SEQUENCE [LARGE SCALE GENOMIC DNA]</scope>
    <source>
        <strain evidence="16 17">GIMN1.010</strain>
    </source>
</reference>
<dbReference type="SUPFAM" id="SSF63737">
    <property type="entry name" value="Leukotriene A4 hydrolase N-terminal domain"/>
    <property type="match status" value="1"/>
</dbReference>
<dbReference type="PRINTS" id="PR00756">
    <property type="entry name" value="ALADIPTASE"/>
</dbReference>
<evidence type="ECO:0000256" key="12">
    <source>
        <dbReference type="ARBA" id="ARBA00029811"/>
    </source>
</evidence>
<keyword evidence="8" id="KW-0479">Metal-binding</keyword>
<dbReference type="GO" id="GO:0042277">
    <property type="term" value="F:peptide binding"/>
    <property type="evidence" value="ECO:0007669"/>
    <property type="project" value="TreeGrafter"/>
</dbReference>
<dbReference type="EC" id="3.4.11.2" evidence="4"/>
<dbReference type="CDD" id="cd09603">
    <property type="entry name" value="M1_APN_like"/>
    <property type="match status" value="1"/>
</dbReference>
<sequence length="570" mass="63471">MTTRRMRSTPVPGTRDSYTGIDFNLGFHIRTYELDLTYRVSPNLLMGTATLHMDNYHPLTSLALDLSNNLRVEKVTAQGTAGTHVQVARFRHSNKKLRISFREEIPVDQEFSLTIRYRGTPRPTRTPWGAIGWEELDNGALVASQPCGAPSWLPSDDTPDEKARFDIKVTADNGYMVISNGDLVGRITRGSATTWHYRTREPMATYLATIQVGSYEEVSLGASQSGVPVLAYIPTGDIDLRERVLQDFHPQAQMVDVYEELFGPYPFANYRVVITEDDLEIPIEAQGLSTFGANFATGDGEWERLIAHELSHQWFGNSLGLAQWNDIWLNEGCACYAEWLWFEKSAGIPAGDSAREHYSKIAALPQDVLLADPGPKDMFDDRVYKRGALTAHAFRVLLGDEHFFPAIRAYVAEGRHAVVEPQDLKRHLVTACVEKGLSEEDLNEVWTAWLKNTELPAFPAAPHTHEISDPGHHHRRSVRLCGHHHRRLGTGLIRVGDGRVHRLLGTILRRHRCAHRPHAGNHACGVGRTQWGGGGVDKRCSSYCLLIGGGSGNRRGVGGHSTVLDRATAQ</sequence>
<dbReference type="GO" id="GO:0070006">
    <property type="term" value="F:metalloaminopeptidase activity"/>
    <property type="evidence" value="ECO:0007669"/>
    <property type="project" value="TreeGrafter"/>
</dbReference>
<evidence type="ECO:0000256" key="11">
    <source>
        <dbReference type="ARBA" id="ARBA00023049"/>
    </source>
</evidence>
<dbReference type="PANTHER" id="PTHR11533:SF174">
    <property type="entry name" value="PUROMYCIN-SENSITIVE AMINOPEPTIDASE-RELATED"/>
    <property type="match status" value="1"/>
</dbReference>
<comment type="cofactor">
    <cofactor evidence="2">
        <name>Zn(2+)</name>
        <dbReference type="ChEBI" id="CHEBI:29105"/>
    </cofactor>
</comment>
<proteinExistence type="inferred from homology"/>
<comment type="catalytic activity">
    <reaction evidence="1">
        <text>Release of an N-terminal amino acid, Xaa-|-Yaa- from a peptide, amide or arylamide. Xaa is preferably Ala, but may be most amino acids including Pro (slow action). When a terminal hydrophobic residue is followed by a prolyl residue, the two may be released as an intact Xaa-Pro dipeptide.</text>
        <dbReference type="EC" id="3.4.11.2"/>
    </reaction>
</comment>
<evidence type="ECO:0000256" key="5">
    <source>
        <dbReference type="ARBA" id="ARBA00015611"/>
    </source>
</evidence>
<dbReference type="EMBL" id="CP009220">
    <property type="protein sequence ID" value="ALC04853.1"/>
    <property type="molecule type" value="Genomic_DNA"/>
</dbReference>
<dbReference type="InterPro" id="IPR014782">
    <property type="entry name" value="Peptidase_M1_dom"/>
</dbReference>
<dbReference type="Pfam" id="PF17900">
    <property type="entry name" value="Peptidase_M1_N"/>
    <property type="match status" value="1"/>
</dbReference>
<dbReference type="Gene3D" id="2.60.40.1730">
    <property type="entry name" value="tricorn interacting facor f3 domain"/>
    <property type="match status" value="1"/>
</dbReference>
<keyword evidence="11" id="KW-0482">Metalloprotease</keyword>
<evidence type="ECO:0000259" key="14">
    <source>
        <dbReference type="Pfam" id="PF01433"/>
    </source>
</evidence>
<evidence type="ECO:0000256" key="8">
    <source>
        <dbReference type="ARBA" id="ARBA00022723"/>
    </source>
</evidence>
<dbReference type="PANTHER" id="PTHR11533">
    <property type="entry name" value="PROTEASE M1 ZINC METALLOPROTEASE"/>
    <property type="match status" value="1"/>
</dbReference>
<name>A0A0M3Q921_9CORY</name>
<dbReference type="GO" id="GO:0005737">
    <property type="term" value="C:cytoplasm"/>
    <property type="evidence" value="ECO:0007669"/>
    <property type="project" value="TreeGrafter"/>
</dbReference>
<organism evidence="16 17">
    <name type="scientific">Corynebacterium deserti GIMN1.010</name>
    <dbReference type="NCBI Taxonomy" id="931089"/>
    <lineage>
        <taxon>Bacteria</taxon>
        <taxon>Bacillati</taxon>
        <taxon>Actinomycetota</taxon>
        <taxon>Actinomycetes</taxon>
        <taxon>Mycobacteriales</taxon>
        <taxon>Corynebacteriaceae</taxon>
        <taxon>Corynebacterium</taxon>
    </lineage>
</organism>
<dbReference type="InterPro" id="IPR027268">
    <property type="entry name" value="Peptidase_M4/M1_CTD_sf"/>
</dbReference>
<evidence type="ECO:0000256" key="10">
    <source>
        <dbReference type="ARBA" id="ARBA00022833"/>
    </source>
</evidence>
<feature type="domain" description="Aminopeptidase N-like N-terminal" evidence="15">
    <location>
        <begin position="31"/>
        <end position="207"/>
    </location>
</feature>
<dbReference type="InterPro" id="IPR042097">
    <property type="entry name" value="Aminopeptidase_N-like_N_sf"/>
</dbReference>
<keyword evidence="7" id="KW-0645">Protease</keyword>
<keyword evidence="17" id="KW-1185">Reference proteome</keyword>
<evidence type="ECO:0000256" key="6">
    <source>
        <dbReference type="ARBA" id="ARBA00022438"/>
    </source>
</evidence>
<dbReference type="Pfam" id="PF01433">
    <property type="entry name" value="Peptidase_M1"/>
    <property type="match status" value="1"/>
</dbReference>
<dbReference type="STRING" id="931089.CDES_01945"/>
<evidence type="ECO:0000256" key="13">
    <source>
        <dbReference type="ARBA" id="ARBA00031533"/>
    </source>
</evidence>
<evidence type="ECO:0000256" key="3">
    <source>
        <dbReference type="ARBA" id="ARBA00010136"/>
    </source>
</evidence>
<dbReference type="Proteomes" id="UP000068067">
    <property type="component" value="Chromosome"/>
</dbReference>
<dbReference type="GO" id="GO:0043171">
    <property type="term" value="P:peptide catabolic process"/>
    <property type="evidence" value="ECO:0007669"/>
    <property type="project" value="TreeGrafter"/>
</dbReference>
<dbReference type="SUPFAM" id="SSF55486">
    <property type="entry name" value="Metalloproteases ('zincins'), catalytic domain"/>
    <property type="match status" value="1"/>
</dbReference>
<dbReference type="GO" id="GO:0006508">
    <property type="term" value="P:proteolysis"/>
    <property type="evidence" value="ECO:0007669"/>
    <property type="project" value="UniProtKB-KW"/>
</dbReference>
<gene>
    <name evidence="16" type="ORF">CDES_01945</name>
</gene>
<dbReference type="InterPro" id="IPR045357">
    <property type="entry name" value="Aminopeptidase_N-like_N"/>
</dbReference>
<evidence type="ECO:0000256" key="9">
    <source>
        <dbReference type="ARBA" id="ARBA00022801"/>
    </source>
</evidence>
<evidence type="ECO:0000256" key="2">
    <source>
        <dbReference type="ARBA" id="ARBA00001947"/>
    </source>
</evidence>
<feature type="domain" description="Peptidase M1 membrane alanine aminopeptidase" evidence="14">
    <location>
        <begin position="251"/>
        <end position="449"/>
    </location>
</feature>
<evidence type="ECO:0000256" key="4">
    <source>
        <dbReference type="ARBA" id="ARBA00012564"/>
    </source>
</evidence>
<dbReference type="GO" id="GO:0008270">
    <property type="term" value="F:zinc ion binding"/>
    <property type="evidence" value="ECO:0007669"/>
    <property type="project" value="InterPro"/>
</dbReference>
<dbReference type="KEGG" id="cdx:CDES_01945"/>
<evidence type="ECO:0000313" key="17">
    <source>
        <dbReference type="Proteomes" id="UP000068067"/>
    </source>
</evidence>